<protein>
    <submittedName>
        <fullName evidence="2">Uncharacterized protein</fullName>
    </submittedName>
</protein>
<dbReference type="InParanoid" id="A0A409X4I9"/>
<dbReference type="EMBL" id="NHYE01004250">
    <property type="protein sequence ID" value="PPQ85650.1"/>
    <property type="molecule type" value="Genomic_DNA"/>
</dbReference>
<feature type="compositionally biased region" description="Polar residues" evidence="1">
    <location>
        <begin position="214"/>
        <end position="223"/>
    </location>
</feature>
<dbReference type="STRING" id="231916.A0A409X4I9"/>
<feature type="compositionally biased region" description="Polar residues" evidence="1">
    <location>
        <begin position="231"/>
        <end position="243"/>
    </location>
</feature>
<dbReference type="OrthoDB" id="654211at2759"/>
<feature type="compositionally biased region" description="Basic residues" evidence="1">
    <location>
        <begin position="247"/>
        <end position="256"/>
    </location>
</feature>
<comment type="caution">
    <text evidence="2">The sequence shown here is derived from an EMBL/GenBank/DDBJ whole genome shotgun (WGS) entry which is preliminary data.</text>
</comment>
<reference evidence="2 3" key="1">
    <citation type="journal article" date="2018" name="Evol. Lett.">
        <title>Horizontal gene cluster transfer increased hallucinogenic mushroom diversity.</title>
        <authorList>
            <person name="Reynolds H.T."/>
            <person name="Vijayakumar V."/>
            <person name="Gluck-Thaler E."/>
            <person name="Korotkin H.B."/>
            <person name="Matheny P.B."/>
            <person name="Slot J.C."/>
        </authorList>
    </citation>
    <scope>NUCLEOTIDE SEQUENCE [LARGE SCALE GENOMIC DNA]</scope>
    <source>
        <strain evidence="2 3">SRW20</strain>
    </source>
</reference>
<gene>
    <name evidence="2" type="ORF">CVT26_011538</name>
</gene>
<evidence type="ECO:0000313" key="3">
    <source>
        <dbReference type="Proteomes" id="UP000284706"/>
    </source>
</evidence>
<name>A0A409X4I9_9AGAR</name>
<dbReference type="AlphaFoldDB" id="A0A409X4I9"/>
<dbReference type="Proteomes" id="UP000284706">
    <property type="component" value="Unassembled WGS sequence"/>
</dbReference>
<sequence length="330" mass="35889">MQVQHFAYDSSSQPYDTTSCLRPITQSYPAYWTSTLHPTFFSYTPNDCGFLLAIGGSDSAFSSLGTAGFPASATGPGLAYSQSSPEDMSGYLQQTTDLDVLPESEATWPTYCGQLSLRELESEGLPPTAHIPTPGEMAIFLKSESLFEADSSQFEYRPPPSSTAVVGRATTNTGSGGPESAPVREKRYACGVCQARHAKVHESKKENGHLADSPMTSVATFTRRSSKRKSASNVSTHAGSPSSRVKAATKKRRRRAPSPSQWVPPTLQHFNLQSDDSNRVSAMPLPPVRRNLPEEERDSWHENIGLTPYHPRQWNGFLPGPGFGLTGCGR</sequence>
<evidence type="ECO:0000256" key="1">
    <source>
        <dbReference type="SAM" id="MobiDB-lite"/>
    </source>
</evidence>
<proteinExistence type="predicted"/>
<feature type="compositionally biased region" description="Polar residues" evidence="1">
    <location>
        <begin position="258"/>
        <end position="275"/>
    </location>
</feature>
<accession>A0A409X4I9</accession>
<feature type="region of interest" description="Disordered" evidence="1">
    <location>
        <begin position="201"/>
        <end position="282"/>
    </location>
</feature>
<keyword evidence="3" id="KW-1185">Reference proteome</keyword>
<organism evidence="2 3">
    <name type="scientific">Gymnopilus dilepis</name>
    <dbReference type="NCBI Taxonomy" id="231916"/>
    <lineage>
        <taxon>Eukaryota</taxon>
        <taxon>Fungi</taxon>
        <taxon>Dikarya</taxon>
        <taxon>Basidiomycota</taxon>
        <taxon>Agaricomycotina</taxon>
        <taxon>Agaricomycetes</taxon>
        <taxon>Agaricomycetidae</taxon>
        <taxon>Agaricales</taxon>
        <taxon>Agaricineae</taxon>
        <taxon>Hymenogastraceae</taxon>
        <taxon>Gymnopilus</taxon>
    </lineage>
</organism>
<feature type="region of interest" description="Disordered" evidence="1">
    <location>
        <begin position="153"/>
        <end position="183"/>
    </location>
</feature>
<evidence type="ECO:0000313" key="2">
    <source>
        <dbReference type="EMBL" id="PPQ85650.1"/>
    </source>
</evidence>